<keyword evidence="4" id="KW-1185">Reference proteome</keyword>
<sequence length="192" mass="20337">MACGRTPGPTCGDQGTTTIDPGTRIPAASPIPGTVGAGDSTAGSTKKVLGPCELLLVRTTFTKKSTMGELSLRGRHLFYTLEDVERVKKIANETAIPTGTYEIRLTESPKFGTVLPELLNVPNFTNIRIHWGNAAGDTEGCILVGSVKSKDYVSGNTHKAVKELMALLKPYSDAKAGIRITIRHGKAAEGAE</sequence>
<dbReference type="Proteomes" id="UP000295293">
    <property type="component" value="Unassembled WGS sequence"/>
</dbReference>
<feature type="domain" description="DUF5675" evidence="2">
    <location>
        <begin position="56"/>
        <end position="169"/>
    </location>
</feature>
<comment type="caution">
    <text evidence="3">The sequence shown here is derived from an EMBL/GenBank/DDBJ whole genome shotgun (WGS) entry which is preliminary data.</text>
</comment>
<name>A0A4V3DLS7_9GAMM</name>
<organism evidence="3 4">
    <name type="scientific">Tahibacter aquaticus</name>
    <dbReference type="NCBI Taxonomy" id="520092"/>
    <lineage>
        <taxon>Bacteria</taxon>
        <taxon>Pseudomonadati</taxon>
        <taxon>Pseudomonadota</taxon>
        <taxon>Gammaproteobacteria</taxon>
        <taxon>Lysobacterales</taxon>
        <taxon>Rhodanobacteraceae</taxon>
        <taxon>Tahibacter</taxon>
    </lineage>
</organism>
<reference evidence="3 4" key="1">
    <citation type="submission" date="2019-03" db="EMBL/GenBank/DDBJ databases">
        <title>Genomic Encyclopedia of Type Strains, Phase IV (KMG-IV): sequencing the most valuable type-strain genomes for metagenomic binning, comparative biology and taxonomic classification.</title>
        <authorList>
            <person name="Goeker M."/>
        </authorList>
    </citation>
    <scope>NUCLEOTIDE SEQUENCE [LARGE SCALE GENOMIC DNA]</scope>
    <source>
        <strain evidence="3 4">DSM 21667</strain>
    </source>
</reference>
<evidence type="ECO:0000313" key="3">
    <source>
        <dbReference type="EMBL" id="TDR41094.1"/>
    </source>
</evidence>
<dbReference type="Pfam" id="PF18925">
    <property type="entry name" value="DUF5675"/>
    <property type="match status" value="1"/>
</dbReference>
<accession>A0A4V3DLS7</accession>
<gene>
    <name evidence="3" type="ORF">DFR29_1116</name>
</gene>
<protein>
    <recommendedName>
        <fullName evidence="2">DUF5675 domain-containing protein</fullName>
    </recommendedName>
</protein>
<evidence type="ECO:0000256" key="1">
    <source>
        <dbReference type="SAM" id="MobiDB-lite"/>
    </source>
</evidence>
<dbReference type="InterPro" id="IPR043732">
    <property type="entry name" value="DUF5675"/>
</dbReference>
<dbReference type="EMBL" id="SNZH01000011">
    <property type="protein sequence ID" value="TDR41094.1"/>
    <property type="molecule type" value="Genomic_DNA"/>
</dbReference>
<feature type="region of interest" description="Disordered" evidence="1">
    <location>
        <begin position="1"/>
        <end position="43"/>
    </location>
</feature>
<proteinExistence type="predicted"/>
<evidence type="ECO:0000313" key="4">
    <source>
        <dbReference type="Proteomes" id="UP000295293"/>
    </source>
</evidence>
<dbReference type="AlphaFoldDB" id="A0A4V3DLS7"/>
<evidence type="ECO:0000259" key="2">
    <source>
        <dbReference type="Pfam" id="PF18925"/>
    </source>
</evidence>
<dbReference type="RefSeq" id="WP_279571522.1">
    <property type="nucleotide sequence ID" value="NZ_SNZH01000011.1"/>
</dbReference>